<organism evidence="2 3">
    <name type="scientific">Effusibacillus consociatus</name>
    <dbReference type="NCBI Taxonomy" id="1117041"/>
    <lineage>
        <taxon>Bacteria</taxon>
        <taxon>Bacillati</taxon>
        <taxon>Bacillota</taxon>
        <taxon>Bacilli</taxon>
        <taxon>Bacillales</taxon>
        <taxon>Alicyclobacillaceae</taxon>
        <taxon>Effusibacillus</taxon>
    </lineage>
</organism>
<gene>
    <name evidence="2" type="ORF">ACFO8Q_02945</name>
</gene>
<evidence type="ECO:0000256" key="1">
    <source>
        <dbReference type="SAM" id="MobiDB-lite"/>
    </source>
</evidence>
<feature type="compositionally biased region" description="Basic residues" evidence="1">
    <location>
        <begin position="1"/>
        <end position="18"/>
    </location>
</feature>
<feature type="compositionally biased region" description="Basic and acidic residues" evidence="1">
    <location>
        <begin position="19"/>
        <end position="28"/>
    </location>
</feature>
<sequence length="141" mass="16129">LTKRIKRKLKKPRKKGKKNEKQEPKNPKITEKLVARALRSDKIHYSPKARDLLQQLFQTLFVLPSAAKGLLGNTSSFRVIGDGSPVETGARAYGKFLDAISLLNYELHISIDHRWLAVICYSVVSSKGQTFDFCKVRWMDR</sequence>
<evidence type="ECO:0000313" key="2">
    <source>
        <dbReference type="EMBL" id="MFC4766355.1"/>
    </source>
</evidence>
<protein>
    <submittedName>
        <fullName evidence="2">Uncharacterized protein</fullName>
    </submittedName>
</protein>
<proteinExistence type="predicted"/>
<dbReference type="Proteomes" id="UP001596002">
    <property type="component" value="Unassembled WGS sequence"/>
</dbReference>
<keyword evidence="3" id="KW-1185">Reference proteome</keyword>
<reference evidence="3" key="1">
    <citation type="journal article" date="2019" name="Int. J. Syst. Evol. Microbiol.">
        <title>The Global Catalogue of Microorganisms (GCM) 10K type strain sequencing project: providing services to taxonomists for standard genome sequencing and annotation.</title>
        <authorList>
            <consortium name="The Broad Institute Genomics Platform"/>
            <consortium name="The Broad Institute Genome Sequencing Center for Infectious Disease"/>
            <person name="Wu L."/>
            <person name="Ma J."/>
        </authorList>
    </citation>
    <scope>NUCLEOTIDE SEQUENCE [LARGE SCALE GENOMIC DNA]</scope>
    <source>
        <strain evidence="3">WYCCWR 12678</strain>
    </source>
</reference>
<comment type="caution">
    <text evidence="2">The sequence shown here is derived from an EMBL/GenBank/DDBJ whole genome shotgun (WGS) entry which is preliminary data.</text>
</comment>
<feature type="region of interest" description="Disordered" evidence="1">
    <location>
        <begin position="1"/>
        <end position="28"/>
    </location>
</feature>
<name>A0ABV9Q120_9BACL</name>
<feature type="non-terminal residue" evidence="2">
    <location>
        <position position="1"/>
    </location>
</feature>
<evidence type="ECO:0000313" key="3">
    <source>
        <dbReference type="Proteomes" id="UP001596002"/>
    </source>
</evidence>
<accession>A0ABV9Q120</accession>
<dbReference type="EMBL" id="JBHSHC010000016">
    <property type="protein sequence ID" value="MFC4766355.1"/>
    <property type="molecule type" value="Genomic_DNA"/>
</dbReference>